<dbReference type="GO" id="GO:0015667">
    <property type="term" value="F:site-specific DNA-methyltransferase (cytosine-N4-specific) activity"/>
    <property type="evidence" value="ECO:0007669"/>
    <property type="project" value="UniProtKB-EC"/>
</dbReference>
<dbReference type="PROSITE" id="PS00093">
    <property type="entry name" value="N4_MTASE"/>
    <property type="match status" value="1"/>
</dbReference>
<proteinExistence type="inferred from homology"/>
<evidence type="ECO:0000256" key="4">
    <source>
        <dbReference type="ARBA" id="ARBA00022679"/>
    </source>
</evidence>
<dbReference type="Gene3D" id="3.40.50.150">
    <property type="entry name" value="Vaccinia Virus protein VP39"/>
    <property type="match status" value="2"/>
</dbReference>
<dbReference type="SUPFAM" id="SSF53335">
    <property type="entry name" value="S-adenosyl-L-methionine-dependent methyltransferases"/>
    <property type="match status" value="1"/>
</dbReference>
<evidence type="ECO:0000256" key="5">
    <source>
        <dbReference type="ARBA" id="ARBA00022691"/>
    </source>
</evidence>
<sequence>MEIIEKVPKIKRVYSGHDAPAFLPENIDEKICNEIDALTEENNTFWSSPDHDRSEYLHSFFQYPAMMVPIVQKKLIEIIIRNQPETLNVLDPYMGSGTSLVACMENGLNCYGQDINPLAILVTKTRTGPYYVKAIKERKEEFFGRFDNDRSNKIEANFKGLKKWFKDSVSIELSKIARAIREEDRPAIRRFYWVILAEVVRLTSNDRTSTFKLHIREAKEIENRNISPIRVFKSHFENCIEDLNWYSDLLLKADKLSKGAYIGEVTLKLCDSKEKIYTPTGEGNFFDLLVTSPPYGDNKTTVTYGQHSYLPLQWIDLSDIHELATNDFLKTTSEIDTRGLGGKLKRIEDDKLEILFSISPSFHSTYLKLKLASPDKLKKVVNFIYDLYLSIVNIHSSLKINSYQIWTVGNRNVGGVEIPNDKIIKELIENEGAILIKKISREILHRRMAKRNKDAELMTFEDILIFRKIA</sequence>
<reference evidence="8 9" key="1">
    <citation type="submission" date="2018-08" db="EMBL/GenBank/DDBJ databases">
        <title>Chitinophagaceae sp. K23C18032701, a novel bacterium isolated from forest soil.</title>
        <authorList>
            <person name="Wang C."/>
        </authorList>
    </citation>
    <scope>NUCLEOTIDE SEQUENCE [LARGE SCALE GENOMIC DNA]</scope>
    <source>
        <strain evidence="8 9">K23C18032701</strain>
    </source>
</reference>
<name>A0A3E1NGR3_9BACT</name>
<keyword evidence="4" id="KW-0808">Transferase</keyword>
<dbReference type="GO" id="GO:0009307">
    <property type="term" value="P:DNA restriction-modification system"/>
    <property type="evidence" value="ECO:0007669"/>
    <property type="project" value="UniProtKB-KW"/>
</dbReference>
<evidence type="ECO:0000256" key="7">
    <source>
        <dbReference type="ARBA" id="ARBA00049120"/>
    </source>
</evidence>
<organism evidence="8 9">
    <name type="scientific">Deminuibacter soli</name>
    <dbReference type="NCBI Taxonomy" id="2291815"/>
    <lineage>
        <taxon>Bacteria</taxon>
        <taxon>Pseudomonadati</taxon>
        <taxon>Bacteroidota</taxon>
        <taxon>Chitinophagia</taxon>
        <taxon>Chitinophagales</taxon>
        <taxon>Chitinophagaceae</taxon>
        <taxon>Deminuibacter</taxon>
    </lineage>
</organism>
<evidence type="ECO:0000256" key="3">
    <source>
        <dbReference type="ARBA" id="ARBA00022603"/>
    </source>
</evidence>
<comment type="caution">
    <text evidence="8">The sequence shown here is derived from an EMBL/GenBank/DDBJ whole genome shotgun (WGS) entry which is preliminary data.</text>
</comment>
<keyword evidence="3" id="KW-0489">Methyltransferase</keyword>
<dbReference type="InterPro" id="IPR029063">
    <property type="entry name" value="SAM-dependent_MTases_sf"/>
</dbReference>
<protein>
    <recommendedName>
        <fullName evidence="2">site-specific DNA-methyltransferase (cytosine-N(4)-specific)</fullName>
        <ecNumber evidence="2">2.1.1.113</ecNumber>
    </recommendedName>
</protein>
<comment type="catalytic activity">
    <reaction evidence="7">
        <text>a 2'-deoxycytidine in DNA + S-adenosyl-L-methionine = an N(4)-methyl-2'-deoxycytidine in DNA + S-adenosyl-L-homocysteine + H(+)</text>
        <dbReference type="Rhea" id="RHEA:16857"/>
        <dbReference type="Rhea" id="RHEA-COMP:11369"/>
        <dbReference type="Rhea" id="RHEA-COMP:13674"/>
        <dbReference type="ChEBI" id="CHEBI:15378"/>
        <dbReference type="ChEBI" id="CHEBI:57856"/>
        <dbReference type="ChEBI" id="CHEBI:59789"/>
        <dbReference type="ChEBI" id="CHEBI:85452"/>
        <dbReference type="ChEBI" id="CHEBI:137933"/>
        <dbReference type="EC" id="2.1.1.113"/>
    </reaction>
</comment>
<dbReference type="EC" id="2.1.1.113" evidence="2"/>
<evidence type="ECO:0000313" key="8">
    <source>
        <dbReference type="EMBL" id="RFM27139.1"/>
    </source>
</evidence>
<evidence type="ECO:0000256" key="2">
    <source>
        <dbReference type="ARBA" id="ARBA00012185"/>
    </source>
</evidence>
<dbReference type="EMBL" id="QTJU01000006">
    <property type="protein sequence ID" value="RFM27139.1"/>
    <property type="molecule type" value="Genomic_DNA"/>
</dbReference>
<dbReference type="AlphaFoldDB" id="A0A3E1NGR3"/>
<comment type="similarity">
    <text evidence="1">Belongs to the N(4)/N(6)-methyltransferase family. N(4) subfamily.</text>
</comment>
<evidence type="ECO:0000313" key="9">
    <source>
        <dbReference type="Proteomes" id="UP000261284"/>
    </source>
</evidence>
<keyword evidence="5" id="KW-0949">S-adenosyl-L-methionine</keyword>
<dbReference type="GO" id="GO:0003677">
    <property type="term" value="F:DNA binding"/>
    <property type="evidence" value="ECO:0007669"/>
    <property type="project" value="InterPro"/>
</dbReference>
<evidence type="ECO:0000256" key="6">
    <source>
        <dbReference type="ARBA" id="ARBA00022747"/>
    </source>
</evidence>
<dbReference type="RefSeq" id="WP_116848443.1">
    <property type="nucleotide sequence ID" value="NZ_QTJU01000006.1"/>
</dbReference>
<accession>A0A3E1NGR3</accession>
<keyword evidence="9" id="KW-1185">Reference proteome</keyword>
<dbReference type="InterPro" id="IPR017985">
    <property type="entry name" value="MeTrfase_CN4_CS"/>
</dbReference>
<dbReference type="Proteomes" id="UP000261284">
    <property type="component" value="Unassembled WGS sequence"/>
</dbReference>
<keyword evidence="6" id="KW-0680">Restriction system</keyword>
<gene>
    <name evidence="8" type="ORF">DXN05_16905</name>
</gene>
<dbReference type="GO" id="GO:0032259">
    <property type="term" value="P:methylation"/>
    <property type="evidence" value="ECO:0007669"/>
    <property type="project" value="UniProtKB-KW"/>
</dbReference>
<evidence type="ECO:0000256" key="1">
    <source>
        <dbReference type="ARBA" id="ARBA00010203"/>
    </source>
</evidence>
<dbReference type="OrthoDB" id="9800801at2"/>